<feature type="compositionally biased region" description="Low complexity" evidence="1">
    <location>
        <begin position="61"/>
        <end position="71"/>
    </location>
</feature>
<evidence type="ECO:0000313" key="2">
    <source>
        <dbReference type="EMBL" id="KAJ7204977.1"/>
    </source>
</evidence>
<comment type="caution">
    <text evidence="2">The sequence shown here is derived from an EMBL/GenBank/DDBJ whole genome shotgun (WGS) entry which is preliminary data.</text>
</comment>
<dbReference type="Proteomes" id="UP001219525">
    <property type="component" value="Unassembled WGS sequence"/>
</dbReference>
<sequence length="202" mass="22124">MAKNNQILHRKTQIKCQIREKNNLARALRSAGLITEDQELPLAATSTHDYLWEDPDHTESSADSSPGSESVSSDDSDALSTSTEGCADADDEMPDLHCRIAPFASYFSTNTVALAGRATPSRSLADANMSTRVFPSIRLSSPSKFTYMLELWRESPLNLPTAVSLRLLGLGIGPDMGNPLDKKLLIYLVYLPKKPWDAPETA</sequence>
<protein>
    <submittedName>
        <fullName evidence="2">Uncharacterized protein</fullName>
    </submittedName>
</protein>
<name>A0AAD6VEN0_9AGAR</name>
<dbReference type="EMBL" id="JARJCW010000045">
    <property type="protein sequence ID" value="KAJ7204977.1"/>
    <property type="molecule type" value="Genomic_DNA"/>
</dbReference>
<organism evidence="2 3">
    <name type="scientific">Mycena pura</name>
    <dbReference type="NCBI Taxonomy" id="153505"/>
    <lineage>
        <taxon>Eukaryota</taxon>
        <taxon>Fungi</taxon>
        <taxon>Dikarya</taxon>
        <taxon>Basidiomycota</taxon>
        <taxon>Agaricomycotina</taxon>
        <taxon>Agaricomycetes</taxon>
        <taxon>Agaricomycetidae</taxon>
        <taxon>Agaricales</taxon>
        <taxon>Marasmiineae</taxon>
        <taxon>Mycenaceae</taxon>
        <taxon>Mycena</taxon>
    </lineage>
</organism>
<proteinExistence type="predicted"/>
<evidence type="ECO:0000313" key="3">
    <source>
        <dbReference type="Proteomes" id="UP001219525"/>
    </source>
</evidence>
<feature type="region of interest" description="Disordered" evidence="1">
    <location>
        <begin position="45"/>
        <end position="90"/>
    </location>
</feature>
<dbReference type="AlphaFoldDB" id="A0AAD6VEN0"/>
<reference evidence="2" key="1">
    <citation type="submission" date="2023-03" db="EMBL/GenBank/DDBJ databases">
        <title>Massive genome expansion in bonnet fungi (Mycena s.s.) driven by repeated elements and novel gene families across ecological guilds.</title>
        <authorList>
            <consortium name="Lawrence Berkeley National Laboratory"/>
            <person name="Harder C.B."/>
            <person name="Miyauchi S."/>
            <person name="Viragh M."/>
            <person name="Kuo A."/>
            <person name="Thoen E."/>
            <person name="Andreopoulos B."/>
            <person name="Lu D."/>
            <person name="Skrede I."/>
            <person name="Drula E."/>
            <person name="Henrissat B."/>
            <person name="Morin E."/>
            <person name="Kohler A."/>
            <person name="Barry K."/>
            <person name="LaButti K."/>
            <person name="Morin E."/>
            <person name="Salamov A."/>
            <person name="Lipzen A."/>
            <person name="Mereny Z."/>
            <person name="Hegedus B."/>
            <person name="Baldrian P."/>
            <person name="Stursova M."/>
            <person name="Weitz H."/>
            <person name="Taylor A."/>
            <person name="Grigoriev I.V."/>
            <person name="Nagy L.G."/>
            <person name="Martin F."/>
            <person name="Kauserud H."/>
        </authorList>
    </citation>
    <scope>NUCLEOTIDE SEQUENCE</scope>
    <source>
        <strain evidence="2">9144</strain>
    </source>
</reference>
<keyword evidence="3" id="KW-1185">Reference proteome</keyword>
<accession>A0AAD6VEN0</accession>
<feature type="compositionally biased region" description="Basic and acidic residues" evidence="1">
    <location>
        <begin position="50"/>
        <end position="60"/>
    </location>
</feature>
<evidence type="ECO:0000256" key="1">
    <source>
        <dbReference type="SAM" id="MobiDB-lite"/>
    </source>
</evidence>
<gene>
    <name evidence="2" type="ORF">GGX14DRAFT_397912</name>
</gene>